<evidence type="ECO:0000259" key="2">
    <source>
        <dbReference type="Pfam" id="PF00535"/>
    </source>
</evidence>
<evidence type="ECO:0000256" key="1">
    <source>
        <dbReference type="SAM" id="Phobius"/>
    </source>
</evidence>
<name>A0A1I4RW84_9EURY</name>
<dbReference type="Pfam" id="PF00535">
    <property type="entry name" value="Glycos_transf_2"/>
    <property type="match status" value="2"/>
</dbReference>
<dbReference type="RefSeq" id="WP_091935866.1">
    <property type="nucleotide sequence ID" value="NZ_FOUJ01000003.1"/>
</dbReference>
<dbReference type="AlphaFoldDB" id="A0A1I4RW84"/>
<dbReference type="PANTHER" id="PTHR48090:SF7">
    <property type="entry name" value="RFBJ PROTEIN"/>
    <property type="match status" value="1"/>
</dbReference>
<dbReference type="OrthoDB" id="124413at2157"/>
<feature type="transmembrane region" description="Helical" evidence="1">
    <location>
        <begin position="447"/>
        <end position="470"/>
    </location>
</feature>
<reference evidence="4" key="1">
    <citation type="submission" date="2016-10" db="EMBL/GenBank/DDBJ databases">
        <authorList>
            <person name="Varghese N."/>
            <person name="Submissions S."/>
        </authorList>
    </citation>
    <scope>NUCLEOTIDE SEQUENCE [LARGE SCALE GENOMIC DNA]</scope>
    <source>
        <strain evidence="4">Mob M</strain>
    </source>
</reference>
<dbReference type="Gene3D" id="3.90.550.10">
    <property type="entry name" value="Spore Coat Polysaccharide Biosynthesis Protein SpsA, Chain A"/>
    <property type="match status" value="2"/>
</dbReference>
<evidence type="ECO:0000313" key="4">
    <source>
        <dbReference type="Proteomes" id="UP000198535"/>
    </source>
</evidence>
<keyword evidence="1" id="KW-0812">Transmembrane</keyword>
<dbReference type="EMBL" id="FOUJ01000003">
    <property type="protein sequence ID" value="SFM56429.1"/>
    <property type="molecule type" value="Genomic_DNA"/>
</dbReference>
<accession>A0A1I4RW84</accession>
<evidence type="ECO:0000313" key="3">
    <source>
        <dbReference type="EMBL" id="SFM56429.1"/>
    </source>
</evidence>
<protein>
    <submittedName>
        <fullName evidence="3">Glycosyltransferase, GT2 family</fullName>
    </submittedName>
</protein>
<dbReference type="GO" id="GO:0016740">
    <property type="term" value="F:transferase activity"/>
    <property type="evidence" value="ECO:0007669"/>
    <property type="project" value="UniProtKB-KW"/>
</dbReference>
<dbReference type="FunFam" id="3.90.550.10:FF:000123">
    <property type="entry name" value="Cell wall biosynthesis glycosyltransferase"/>
    <property type="match status" value="1"/>
</dbReference>
<dbReference type="InterPro" id="IPR050256">
    <property type="entry name" value="Glycosyltransferase_2"/>
</dbReference>
<keyword evidence="4" id="KW-1185">Reference proteome</keyword>
<dbReference type="InterPro" id="IPR029044">
    <property type="entry name" value="Nucleotide-diphossugar_trans"/>
</dbReference>
<dbReference type="SUPFAM" id="SSF53448">
    <property type="entry name" value="Nucleotide-diphospho-sugar transferases"/>
    <property type="match status" value="2"/>
</dbReference>
<organism evidence="3 4">
    <name type="scientific">Methanolobus profundi</name>
    <dbReference type="NCBI Taxonomy" id="487685"/>
    <lineage>
        <taxon>Archaea</taxon>
        <taxon>Methanobacteriati</taxon>
        <taxon>Methanobacteriota</taxon>
        <taxon>Stenosarchaea group</taxon>
        <taxon>Methanomicrobia</taxon>
        <taxon>Methanosarcinales</taxon>
        <taxon>Methanosarcinaceae</taxon>
        <taxon>Methanolobus</taxon>
    </lineage>
</organism>
<sequence length="516" mass="58280">MTIVAVIPAFNEEVHIHDVIKKAKHYVDEIIVVDDCSKDATAFIAQSLGVRVVHHDRNMGKVESLRSGFSAAKELKPRIIVTIYANGYHNPEDIPRLVEPIYWLEADVVSGNTIFKDQDVLSLIGMDDYPDHSLMCDTAIDTGLIEQCMGFTAFSANAVDSLRFHENGTAVEITLLQDVKNAGYDIKLLSASPLFEYDHSVFHKYRIGVVVAAYNEEKLIRTTISGMPDYISRIYVVNDCSTDSTAQVLESIDDPRLCVITHEVNQGVGAANLHGYQEALKENMDIAVIMNGDNQMNPLQLPNLLMPIIEGKADYTKGNRLFHEEYRVGMSKWRSFGNSMLTMITKIASGNWHIMDPQNGYTAISKKALSNIDINSLYTYYGYCNDVLIKLNTFGFKVMDIPMPSRYGQERSSIKYSRYISKVSVMLFRKFLWRLKMKYMVMSFHPLVLFYIFGMVLVPSGVLLGSYIFISKLITGWPVSTNMPLLDALLLITGIQFTLFAMLFDMQENNHLLANQ</sequence>
<gene>
    <name evidence="3" type="ORF">SAMN04488696_1618</name>
</gene>
<keyword evidence="3" id="KW-0808">Transferase</keyword>
<dbReference type="STRING" id="487685.SAMN04488696_1618"/>
<proteinExistence type="predicted"/>
<keyword evidence="1" id="KW-1133">Transmembrane helix</keyword>
<feature type="transmembrane region" description="Helical" evidence="1">
    <location>
        <begin position="485"/>
        <end position="504"/>
    </location>
</feature>
<dbReference type="CDD" id="cd04179">
    <property type="entry name" value="DPM_DPG-synthase_like"/>
    <property type="match status" value="2"/>
</dbReference>
<feature type="domain" description="Glycosyltransferase 2-like" evidence="2">
    <location>
        <begin position="209"/>
        <end position="371"/>
    </location>
</feature>
<keyword evidence="1" id="KW-0472">Membrane</keyword>
<dbReference type="InterPro" id="IPR001173">
    <property type="entry name" value="Glyco_trans_2-like"/>
</dbReference>
<feature type="domain" description="Glycosyltransferase 2-like" evidence="2">
    <location>
        <begin position="6"/>
        <end position="122"/>
    </location>
</feature>
<dbReference type="PANTHER" id="PTHR48090">
    <property type="entry name" value="UNDECAPRENYL-PHOSPHATE 4-DEOXY-4-FORMAMIDO-L-ARABINOSE TRANSFERASE-RELATED"/>
    <property type="match status" value="1"/>
</dbReference>
<dbReference type="Proteomes" id="UP000198535">
    <property type="component" value="Unassembled WGS sequence"/>
</dbReference>